<evidence type="ECO:0000313" key="6">
    <source>
        <dbReference type="Proteomes" id="UP000061457"/>
    </source>
</evidence>
<dbReference type="Pfam" id="PF04397">
    <property type="entry name" value="LytTR"/>
    <property type="match status" value="1"/>
</dbReference>
<protein>
    <submittedName>
        <fullName evidence="5">Response regulator</fullName>
    </submittedName>
</protein>
<evidence type="ECO:0000259" key="4">
    <source>
        <dbReference type="PROSITE" id="PS50930"/>
    </source>
</evidence>
<keyword evidence="1" id="KW-0902">Two-component regulatory system</keyword>
<dbReference type="Pfam" id="PF00072">
    <property type="entry name" value="Response_reg"/>
    <property type="match status" value="1"/>
</dbReference>
<dbReference type="Proteomes" id="UP000061457">
    <property type="component" value="Chromosome I"/>
</dbReference>
<dbReference type="SUPFAM" id="SSF52172">
    <property type="entry name" value="CheY-like"/>
    <property type="match status" value="1"/>
</dbReference>
<dbReference type="STRING" id="161398.PP2015_1119"/>
<dbReference type="PROSITE" id="PS50110">
    <property type="entry name" value="RESPONSE_REGULATORY"/>
    <property type="match status" value="1"/>
</dbReference>
<evidence type="ECO:0000256" key="2">
    <source>
        <dbReference type="PROSITE-ProRule" id="PRU00169"/>
    </source>
</evidence>
<dbReference type="GO" id="GO:0000156">
    <property type="term" value="F:phosphorelay response regulator activity"/>
    <property type="evidence" value="ECO:0007669"/>
    <property type="project" value="InterPro"/>
</dbReference>
<dbReference type="GO" id="GO:0003677">
    <property type="term" value="F:DNA binding"/>
    <property type="evidence" value="ECO:0007669"/>
    <property type="project" value="InterPro"/>
</dbReference>
<dbReference type="PANTHER" id="PTHR37299:SF1">
    <property type="entry name" value="STAGE 0 SPORULATION PROTEIN A HOMOLOG"/>
    <property type="match status" value="1"/>
</dbReference>
<name>A0A0S2K0T2_9GAMM</name>
<dbReference type="OrthoDB" id="6227277at2"/>
<dbReference type="KEGG" id="pphe:PP2015_1119"/>
<dbReference type="Gene3D" id="2.40.50.1020">
    <property type="entry name" value="LytTr DNA-binding domain"/>
    <property type="match status" value="1"/>
</dbReference>
<dbReference type="Gene3D" id="3.40.50.2300">
    <property type="match status" value="1"/>
</dbReference>
<keyword evidence="6" id="KW-1185">Reference proteome</keyword>
<dbReference type="InterPro" id="IPR001789">
    <property type="entry name" value="Sig_transdc_resp-reg_receiver"/>
</dbReference>
<feature type="domain" description="Response regulatory" evidence="3">
    <location>
        <begin position="3"/>
        <end position="117"/>
    </location>
</feature>
<gene>
    <name evidence="5" type="ORF">PP2015_1119</name>
</gene>
<dbReference type="PANTHER" id="PTHR37299">
    <property type="entry name" value="TRANSCRIPTIONAL REGULATOR-RELATED"/>
    <property type="match status" value="1"/>
</dbReference>
<accession>A0A0S2K0T2</accession>
<dbReference type="SMART" id="SM00448">
    <property type="entry name" value="REC"/>
    <property type="match status" value="1"/>
</dbReference>
<proteinExistence type="predicted"/>
<dbReference type="InterPro" id="IPR011006">
    <property type="entry name" value="CheY-like_superfamily"/>
</dbReference>
<dbReference type="PROSITE" id="PS50930">
    <property type="entry name" value="HTH_LYTTR"/>
    <property type="match status" value="1"/>
</dbReference>
<dbReference type="SMART" id="SM00850">
    <property type="entry name" value="LytTR"/>
    <property type="match status" value="1"/>
</dbReference>
<sequence>MLNIAIVEDELPALEKLKAQLSRVCTHTLLFTCHSVQEGLASNELSKVDVLFVDINLPDASGMSLVTTLKNRGFVGECVFSTAYSEFAVEAFTIGAADYLLKPYTDERLSLALSRVNDRLNKPTAQLQEPEAFTLVSKVGDKVTLVKVSDICAIKLEHAQAIAYGSEASYPLDQSLDELMTLLPSQFLRVHRNSIVNSKEIKQMDRWVTGGYIIKFHQSEVQVISSRNGGRLLKDKLIR</sequence>
<dbReference type="PATRIC" id="fig|161398.10.peg.1139"/>
<evidence type="ECO:0000313" key="5">
    <source>
        <dbReference type="EMBL" id="ALO41635.1"/>
    </source>
</evidence>
<dbReference type="InterPro" id="IPR046947">
    <property type="entry name" value="LytR-like"/>
</dbReference>
<evidence type="ECO:0000256" key="1">
    <source>
        <dbReference type="ARBA" id="ARBA00023012"/>
    </source>
</evidence>
<feature type="domain" description="HTH LytTR-type" evidence="4">
    <location>
        <begin position="135"/>
        <end position="239"/>
    </location>
</feature>
<organism evidence="5 6">
    <name type="scientific">Pseudoalteromonas phenolica</name>
    <dbReference type="NCBI Taxonomy" id="161398"/>
    <lineage>
        <taxon>Bacteria</taxon>
        <taxon>Pseudomonadati</taxon>
        <taxon>Pseudomonadota</taxon>
        <taxon>Gammaproteobacteria</taxon>
        <taxon>Alteromonadales</taxon>
        <taxon>Pseudoalteromonadaceae</taxon>
        <taxon>Pseudoalteromonas</taxon>
    </lineage>
</organism>
<evidence type="ECO:0000259" key="3">
    <source>
        <dbReference type="PROSITE" id="PS50110"/>
    </source>
</evidence>
<keyword evidence="2" id="KW-0597">Phosphoprotein</keyword>
<dbReference type="InterPro" id="IPR007492">
    <property type="entry name" value="LytTR_DNA-bd_dom"/>
</dbReference>
<dbReference type="EMBL" id="CP013187">
    <property type="protein sequence ID" value="ALO41635.1"/>
    <property type="molecule type" value="Genomic_DNA"/>
</dbReference>
<feature type="modified residue" description="4-aspartylphosphate" evidence="2">
    <location>
        <position position="54"/>
    </location>
</feature>
<reference evidence="5 6" key="1">
    <citation type="submission" date="2015-11" db="EMBL/GenBank/DDBJ databases">
        <authorList>
            <person name="Zhang Y."/>
            <person name="Guo Z."/>
        </authorList>
    </citation>
    <scope>NUCLEOTIDE SEQUENCE [LARGE SCALE GENOMIC DNA]</scope>
    <source>
        <strain evidence="5 6">KCTC 12086</strain>
    </source>
</reference>
<dbReference type="RefSeq" id="WP_058029360.1">
    <property type="nucleotide sequence ID" value="NZ_CP013187.1"/>
</dbReference>
<dbReference type="AlphaFoldDB" id="A0A0S2K0T2"/>